<proteinExistence type="predicted"/>
<organism evidence="1 2">
    <name type="scientific">Brassica cretica</name>
    <name type="common">Mustard</name>
    <dbReference type="NCBI Taxonomy" id="69181"/>
    <lineage>
        <taxon>Eukaryota</taxon>
        <taxon>Viridiplantae</taxon>
        <taxon>Streptophyta</taxon>
        <taxon>Embryophyta</taxon>
        <taxon>Tracheophyta</taxon>
        <taxon>Spermatophyta</taxon>
        <taxon>Magnoliopsida</taxon>
        <taxon>eudicotyledons</taxon>
        <taxon>Gunneridae</taxon>
        <taxon>Pentapetalae</taxon>
        <taxon>rosids</taxon>
        <taxon>malvids</taxon>
        <taxon>Brassicales</taxon>
        <taxon>Brassicaceae</taxon>
        <taxon>Brassiceae</taxon>
        <taxon>Brassica</taxon>
    </lineage>
</organism>
<protein>
    <submittedName>
        <fullName evidence="1">Uncharacterized protein</fullName>
    </submittedName>
</protein>
<accession>A0ABQ7DZK2</accession>
<gene>
    <name evidence="1" type="ORF">DY000_02028917</name>
</gene>
<evidence type="ECO:0000313" key="1">
    <source>
        <dbReference type="EMBL" id="KAF3582419.1"/>
    </source>
</evidence>
<keyword evidence="2" id="KW-1185">Reference proteome</keyword>
<name>A0ABQ7DZK2_BRACR</name>
<sequence>MLKSLKPRAVDSYQLIMESLSVNSMPLPPWTSCAIQMVFTAQETSQSNQSRRSWNVLTRVAHTV</sequence>
<dbReference type="Proteomes" id="UP000266723">
    <property type="component" value="Unassembled WGS sequence"/>
</dbReference>
<evidence type="ECO:0000313" key="2">
    <source>
        <dbReference type="Proteomes" id="UP000266723"/>
    </source>
</evidence>
<reference evidence="1 2" key="1">
    <citation type="journal article" date="2020" name="BMC Genomics">
        <title>Intraspecific diversification of the crop wild relative Brassica cretica Lam. using demographic model selection.</title>
        <authorList>
            <person name="Kioukis A."/>
            <person name="Michalopoulou V.A."/>
            <person name="Briers L."/>
            <person name="Pirintsos S."/>
            <person name="Studholme D.J."/>
            <person name="Pavlidis P."/>
            <person name="Sarris P.F."/>
        </authorList>
    </citation>
    <scope>NUCLEOTIDE SEQUENCE [LARGE SCALE GENOMIC DNA]</scope>
    <source>
        <strain evidence="2">cv. PFS-1207/04</strain>
    </source>
</reference>
<comment type="caution">
    <text evidence="1">The sequence shown here is derived from an EMBL/GenBank/DDBJ whole genome shotgun (WGS) entry which is preliminary data.</text>
</comment>
<dbReference type="EMBL" id="QGKV02000649">
    <property type="protein sequence ID" value="KAF3582419.1"/>
    <property type="molecule type" value="Genomic_DNA"/>
</dbReference>